<proteinExistence type="predicted"/>
<keyword evidence="3 6" id="KW-0812">Transmembrane</keyword>
<organism evidence="8 9">
    <name type="scientific">Paraburkholderia kururiensis</name>
    <dbReference type="NCBI Taxonomy" id="984307"/>
    <lineage>
        <taxon>Bacteria</taxon>
        <taxon>Pseudomonadati</taxon>
        <taxon>Pseudomonadota</taxon>
        <taxon>Betaproteobacteria</taxon>
        <taxon>Burkholderiales</taxon>
        <taxon>Burkholderiaceae</taxon>
        <taxon>Paraburkholderia</taxon>
    </lineage>
</organism>
<evidence type="ECO:0000256" key="4">
    <source>
        <dbReference type="ARBA" id="ARBA00022989"/>
    </source>
</evidence>
<dbReference type="Pfam" id="PF05425">
    <property type="entry name" value="CopD"/>
    <property type="match status" value="1"/>
</dbReference>
<dbReference type="PANTHER" id="PTHR34820:SF4">
    <property type="entry name" value="INNER MEMBRANE PROTEIN YEBZ"/>
    <property type="match status" value="1"/>
</dbReference>
<evidence type="ECO:0000256" key="2">
    <source>
        <dbReference type="ARBA" id="ARBA00022475"/>
    </source>
</evidence>
<feature type="transmembrane region" description="Helical" evidence="6">
    <location>
        <begin position="277"/>
        <end position="299"/>
    </location>
</feature>
<evidence type="ECO:0000259" key="7">
    <source>
        <dbReference type="Pfam" id="PF05425"/>
    </source>
</evidence>
<comment type="subcellular location">
    <subcellularLocation>
        <location evidence="1">Cell membrane</location>
        <topology evidence="1">Multi-pass membrane protein</topology>
    </subcellularLocation>
</comment>
<feature type="transmembrane region" description="Helical" evidence="6">
    <location>
        <begin position="6"/>
        <end position="34"/>
    </location>
</feature>
<protein>
    <submittedName>
        <fullName evidence="8">CopD family protein</fullName>
    </submittedName>
</protein>
<dbReference type="PANTHER" id="PTHR34820">
    <property type="entry name" value="INNER MEMBRANE PROTEIN YEBZ"/>
    <property type="match status" value="1"/>
</dbReference>
<evidence type="ECO:0000313" key="8">
    <source>
        <dbReference type="EMBL" id="WQD76645.1"/>
    </source>
</evidence>
<evidence type="ECO:0000256" key="1">
    <source>
        <dbReference type="ARBA" id="ARBA00004651"/>
    </source>
</evidence>
<keyword evidence="9" id="KW-1185">Reference proteome</keyword>
<feature type="domain" description="Copper resistance protein D" evidence="7">
    <location>
        <begin position="196"/>
        <end position="298"/>
    </location>
</feature>
<dbReference type="RefSeq" id="WP_114809227.1">
    <property type="nucleotide sequence ID" value="NZ_CP139965.1"/>
</dbReference>
<dbReference type="InterPro" id="IPR032694">
    <property type="entry name" value="CopC/D"/>
</dbReference>
<evidence type="ECO:0000256" key="3">
    <source>
        <dbReference type="ARBA" id="ARBA00022692"/>
    </source>
</evidence>
<reference evidence="8 9" key="1">
    <citation type="submission" date="2023-12" db="EMBL/GenBank/DDBJ databases">
        <title>Genome sequencing and assembly of bacterial species from a model synthetic community.</title>
        <authorList>
            <person name="Hogle S.L."/>
        </authorList>
    </citation>
    <scope>NUCLEOTIDE SEQUENCE [LARGE SCALE GENOMIC DNA]</scope>
    <source>
        <strain evidence="8 9">HAMBI 2494</strain>
    </source>
</reference>
<feature type="transmembrane region" description="Helical" evidence="6">
    <location>
        <begin position="168"/>
        <end position="194"/>
    </location>
</feature>
<evidence type="ECO:0000256" key="5">
    <source>
        <dbReference type="ARBA" id="ARBA00023136"/>
    </source>
</evidence>
<keyword evidence="2" id="KW-1003">Cell membrane</keyword>
<dbReference type="Proteomes" id="UP001325479">
    <property type="component" value="Chromosome"/>
</dbReference>
<keyword evidence="5 6" id="KW-0472">Membrane</keyword>
<feature type="transmembrane region" description="Helical" evidence="6">
    <location>
        <begin position="236"/>
        <end position="256"/>
    </location>
</feature>
<accession>A0ABZ0WH56</accession>
<feature type="transmembrane region" description="Helical" evidence="6">
    <location>
        <begin position="128"/>
        <end position="148"/>
    </location>
</feature>
<feature type="transmembrane region" description="Helical" evidence="6">
    <location>
        <begin position="93"/>
        <end position="116"/>
    </location>
</feature>
<sequence>MTMDWLWFGQVTMAALVDVAFAFAVGSALLGAWLDKDGRAVAAPAHVASMRAQRSAVAAAVALLLAQLAWLLYEAAAVTGSTLTDALSAVPTLLAQTHVGHAWAFAFGASVVLLVMTLAPRAGRLRDALLWLAVIAVAAGRAASGHAADAGLASAALGIQTLHVLTTSVWGGLVISAGFAVLPALGTSTARAVLIRVAGQLSSTSLVAVLFVIATGVFGAVRGTGGSLAPLTLSTWGHLLVFKLTLVALAVVLGGLNRFQALPRLRRTASTMDARTFANVLYLEALAITGAFIAAAALAHSMPGAMAMG</sequence>
<evidence type="ECO:0000256" key="6">
    <source>
        <dbReference type="SAM" id="Phobius"/>
    </source>
</evidence>
<dbReference type="EMBL" id="CP139965">
    <property type="protein sequence ID" value="WQD76645.1"/>
    <property type="molecule type" value="Genomic_DNA"/>
</dbReference>
<dbReference type="InterPro" id="IPR008457">
    <property type="entry name" value="Cu-R_CopD_dom"/>
</dbReference>
<feature type="transmembrane region" description="Helical" evidence="6">
    <location>
        <begin position="55"/>
        <end position="73"/>
    </location>
</feature>
<name>A0ABZ0WH56_9BURK</name>
<gene>
    <name evidence="8" type="ORF">U0042_21510</name>
</gene>
<feature type="transmembrane region" description="Helical" evidence="6">
    <location>
        <begin position="206"/>
        <end position="224"/>
    </location>
</feature>
<keyword evidence="4 6" id="KW-1133">Transmembrane helix</keyword>
<evidence type="ECO:0000313" key="9">
    <source>
        <dbReference type="Proteomes" id="UP001325479"/>
    </source>
</evidence>